<evidence type="ECO:0000256" key="5">
    <source>
        <dbReference type="ARBA" id="ARBA00022660"/>
    </source>
</evidence>
<keyword evidence="9" id="KW-0472">Membrane</keyword>
<dbReference type="PANTHER" id="PTHR13094:SF1">
    <property type="entry name" value="NADH DEHYDROGENASE [UBIQUINONE] 1 BETA SUBCOMPLEX SUBUNIT 10"/>
    <property type="match status" value="1"/>
</dbReference>
<evidence type="ECO:0000256" key="2">
    <source>
        <dbReference type="ARBA" id="ARBA00008317"/>
    </source>
</evidence>
<comment type="similarity">
    <text evidence="2">Belongs to the complex I NDUFB10 subunit family.</text>
</comment>
<dbReference type="InterPro" id="IPR039993">
    <property type="entry name" value="NDUFB10"/>
</dbReference>
<comment type="subcellular location">
    <subcellularLocation>
        <location evidence="1">Mitochondrion inner membrane</location>
        <topology evidence="1">Peripheral membrane protein</topology>
        <orientation evidence="1">Matrix side</orientation>
    </subcellularLocation>
</comment>
<evidence type="ECO:0000256" key="3">
    <source>
        <dbReference type="ARBA" id="ARBA00014109"/>
    </source>
</evidence>
<evidence type="ECO:0000256" key="8">
    <source>
        <dbReference type="ARBA" id="ARBA00023128"/>
    </source>
</evidence>
<dbReference type="GO" id="GO:0045271">
    <property type="term" value="C:respiratory chain complex I"/>
    <property type="evidence" value="ECO:0007669"/>
    <property type="project" value="UniProtKB-ARBA"/>
</dbReference>
<dbReference type="AlphaFoldDB" id="A0AAW1M2I6"/>
<comment type="caution">
    <text evidence="10">The sequence shown here is derived from an EMBL/GenBank/DDBJ whole genome shotgun (WGS) entry which is preliminary data.</text>
</comment>
<keyword evidence="7" id="KW-0249">Electron transport</keyword>
<sequence>MPEVEARNVVERFFNSVRRMLEGPVVWVRESIVEPNQQDYPWYHQKFRRVPTIDECYTDDPICYFEANCQYKRDRQVDTEILNILRTRFEECHMYEAPDHFERCKEIKRQYEEAAGNWFTKYGDLGAYHNVRSAYMKQKHRLLWERKYGPVGEGIRDDQNTEKSDS</sequence>
<dbReference type="EMBL" id="JASPKY010000076">
    <property type="protein sequence ID" value="KAK9739286.1"/>
    <property type="molecule type" value="Genomic_DNA"/>
</dbReference>
<organism evidence="10 11">
    <name type="scientific">Popillia japonica</name>
    <name type="common">Japanese beetle</name>
    <dbReference type="NCBI Taxonomy" id="7064"/>
    <lineage>
        <taxon>Eukaryota</taxon>
        <taxon>Metazoa</taxon>
        <taxon>Ecdysozoa</taxon>
        <taxon>Arthropoda</taxon>
        <taxon>Hexapoda</taxon>
        <taxon>Insecta</taxon>
        <taxon>Pterygota</taxon>
        <taxon>Neoptera</taxon>
        <taxon>Endopterygota</taxon>
        <taxon>Coleoptera</taxon>
        <taxon>Polyphaga</taxon>
        <taxon>Scarabaeiformia</taxon>
        <taxon>Scarabaeidae</taxon>
        <taxon>Rutelinae</taxon>
        <taxon>Popillia</taxon>
    </lineage>
</organism>
<evidence type="ECO:0000313" key="11">
    <source>
        <dbReference type="Proteomes" id="UP001458880"/>
    </source>
</evidence>
<accession>A0AAW1M2I6</accession>
<evidence type="ECO:0000256" key="1">
    <source>
        <dbReference type="ARBA" id="ARBA00004443"/>
    </source>
</evidence>
<dbReference type="Proteomes" id="UP001458880">
    <property type="component" value="Unassembled WGS sequence"/>
</dbReference>
<dbReference type="GO" id="GO:0005743">
    <property type="term" value="C:mitochondrial inner membrane"/>
    <property type="evidence" value="ECO:0007669"/>
    <property type="project" value="UniProtKB-SubCell"/>
</dbReference>
<keyword evidence="11" id="KW-1185">Reference proteome</keyword>
<keyword evidence="5" id="KW-0679">Respiratory chain</keyword>
<keyword evidence="6" id="KW-0999">Mitochondrion inner membrane</keyword>
<dbReference type="InterPro" id="IPR019377">
    <property type="entry name" value="NADH_UbQ_OxRdtase_su10"/>
</dbReference>
<evidence type="ECO:0000313" key="10">
    <source>
        <dbReference type="EMBL" id="KAK9739286.1"/>
    </source>
</evidence>
<name>A0AAW1M2I6_POPJA</name>
<dbReference type="PANTHER" id="PTHR13094">
    <property type="entry name" value="NADH-UBIQUINONE OXIDOREDUCTASE PDSW SUBUNIT"/>
    <property type="match status" value="1"/>
</dbReference>
<keyword evidence="8" id="KW-0496">Mitochondrion</keyword>
<proteinExistence type="inferred from homology"/>
<reference evidence="10 11" key="1">
    <citation type="journal article" date="2024" name="BMC Genomics">
        <title>De novo assembly and annotation of Popillia japonica's genome with initial clues to its potential as an invasive pest.</title>
        <authorList>
            <person name="Cucini C."/>
            <person name="Boschi S."/>
            <person name="Funari R."/>
            <person name="Cardaioli E."/>
            <person name="Iannotti N."/>
            <person name="Marturano G."/>
            <person name="Paoli F."/>
            <person name="Bruttini M."/>
            <person name="Carapelli A."/>
            <person name="Frati F."/>
            <person name="Nardi F."/>
        </authorList>
    </citation>
    <scope>NUCLEOTIDE SEQUENCE [LARGE SCALE GENOMIC DNA]</scope>
    <source>
        <strain evidence="10">DMR45628</strain>
    </source>
</reference>
<evidence type="ECO:0000256" key="9">
    <source>
        <dbReference type="ARBA" id="ARBA00023136"/>
    </source>
</evidence>
<protein>
    <recommendedName>
        <fullName evidence="3">NADH dehydrogenase [ubiquinone] 1 beta subcomplex subunit 10</fullName>
    </recommendedName>
</protein>
<keyword evidence="4" id="KW-0813">Transport</keyword>
<evidence type="ECO:0000256" key="4">
    <source>
        <dbReference type="ARBA" id="ARBA00022448"/>
    </source>
</evidence>
<dbReference type="Pfam" id="PF10249">
    <property type="entry name" value="NDUFB10"/>
    <property type="match status" value="1"/>
</dbReference>
<evidence type="ECO:0000256" key="6">
    <source>
        <dbReference type="ARBA" id="ARBA00022792"/>
    </source>
</evidence>
<gene>
    <name evidence="10" type="ORF">QE152_g9113</name>
</gene>
<evidence type="ECO:0000256" key="7">
    <source>
        <dbReference type="ARBA" id="ARBA00022982"/>
    </source>
</evidence>